<sequence>MKLFFLHVRSSEIVILGCSAMLISSIALGQPKAASPAPQMQQGGAHSQSQTFTQQEQDFINKAAQSGYTEVEASKVAMEKTKNNQVQSFAKQMLKDHTLANDKLAAISSKKGYTPPAEPSMAQKAKLKAMSTLQGVEFDRAYAQDIGVAAHEEAVSLFKNAQSQLTDAALKSYVKKTLPILEHHLEMAKEMKERVSG</sequence>
<evidence type="ECO:0000259" key="3">
    <source>
        <dbReference type="Pfam" id="PF13628"/>
    </source>
</evidence>
<dbReference type="Pfam" id="PF13628">
    <property type="entry name" value="DUF4142"/>
    <property type="match status" value="1"/>
</dbReference>
<feature type="signal peptide" evidence="2">
    <location>
        <begin position="1"/>
        <end position="29"/>
    </location>
</feature>
<dbReference type="EMBL" id="JACCEW010000002">
    <property type="protein sequence ID" value="NYT36951.1"/>
    <property type="molecule type" value="Genomic_DNA"/>
</dbReference>
<accession>A0A853FEL6</accession>
<gene>
    <name evidence="4" type="ORF">H0A68_08710</name>
</gene>
<feature type="chain" id="PRO_5032856089" evidence="2">
    <location>
        <begin position="30"/>
        <end position="197"/>
    </location>
</feature>
<reference evidence="4 5" key="1">
    <citation type="submission" date="2020-07" db="EMBL/GenBank/DDBJ databases">
        <title>Taxonomic revisions and descriptions of new bacterial species based on genomic comparisons in the high-G+C-content subgroup of the family Alcaligenaceae.</title>
        <authorList>
            <person name="Szabo A."/>
            <person name="Felfoldi T."/>
        </authorList>
    </citation>
    <scope>NUCLEOTIDE SEQUENCE [LARGE SCALE GENOMIC DNA]</scope>
    <source>
        <strain evidence="4 5">DSM 25264</strain>
    </source>
</reference>
<feature type="region of interest" description="Disordered" evidence="1">
    <location>
        <begin position="33"/>
        <end position="53"/>
    </location>
</feature>
<protein>
    <submittedName>
        <fullName evidence="4">DUF4142 domain-containing protein</fullName>
    </submittedName>
</protein>
<feature type="compositionally biased region" description="Polar residues" evidence="1">
    <location>
        <begin position="38"/>
        <end position="53"/>
    </location>
</feature>
<evidence type="ECO:0000256" key="1">
    <source>
        <dbReference type="SAM" id="MobiDB-lite"/>
    </source>
</evidence>
<dbReference type="PANTHER" id="PTHR38593:SF1">
    <property type="entry name" value="BLR2558 PROTEIN"/>
    <property type="match status" value="1"/>
</dbReference>
<evidence type="ECO:0000256" key="2">
    <source>
        <dbReference type="SAM" id="SignalP"/>
    </source>
</evidence>
<keyword evidence="2" id="KW-0732">Signal</keyword>
<name>A0A853FEL6_9BURK</name>
<dbReference type="Gene3D" id="1.20.1260.10">
    <property type="match status" value="1"/>
</dbReference>
<dbReference type="RefSeq" id="WP_129968871.1">
    <property type="nucleotide sequence ID" value="NZ_JACCEW010000002.1"/>
</dbReference>
<proteinExistence type="predicted"/>
<organism evidence="4 5">
    <name type="scientific">Allopusillimonas soli</name>
    <dbReference type="NCBI Taxonomy" id="659016"/>
    <lineage>
        <taxon>Bacteria</taxon>
        <taxon>Pseudomonadati</taxon>
        <taxon>Pseudomonadota</taxon>
        <taxon>Betaproteobacteria</taxon>
        <taxon>Burkholderiales</taxon>
        <taxon>Alcaligenaceae</taxon>
        <taxon>Allopusillimonas</taxon>
    </lineage>
</organism>
<dbReference type="PANTHER" id="PTHR38593">
    <property type="entry name" value="BLR2558 PROTEIN"/>
    <property type="match status" value="1"/>
</dbReference>
<dbReference type="InterPro" id="IPR025419">
    <property type="entry name" value="DUF4142"/>
</dbReference>
<feature type="domain" description="DUF4142" evidence="3">
    <location>
        <begin position="55"/>
        <end position="191"/>
    </location>
</feature>
<dbReference type="Proteomes" id="UP000580517">
    <property type="component" value="Unassembled WGS sequence"/>
</dbReference>
<evidence type="ECO:0000313" key="5">
    <source>
        <dbReference type="Proteomes" id="UP000580517"/>
    </source>
</evidence>
<evidence type="ECO:0000313" key="4">
    <source>
        <dbReference type="EMBL" id="NYT36951.1"/>
    </source>
</evidence>
<keyword evidence="5" id="KW-1185">Reference proteome</keyword>
<comment type="caution">
    <text evidence="4">The sequence shown here is derived from an EMBL/GenBank/DDBJ whole genome shotgun (WGS) entry which is preliminary data.</text>
</comment>
<dbReference type="OrthoDB" id="118677at2"/>
<dbReference type="AlphaFoldDB" id="A0A853FEL6"/>
<dbReference type="InterPro" id="IPR012347">
    <property type="entry name" value="Ferritin-like"/>
</dbReference>